<feature type="transmembrane region" description="Helical" evidence="5">
    <location>
        <begin position="186"/>
        <end position="210"/>
    </location>
</feature>
<dbReference type="InterPro" id="IPR020846">
    <property type="entry name" value="MFS_dom"/>
</dbReference>
<dbReference type="InterPro" id="IPR011701">
    <property type="entry name" value="MFS"/>
</dbReference>
<organism evidence="7 8">
    <name type="scientific">Noviherbaspirillum humi</name>
    <dbReference type="NCBI Taxonomy" id="1688639"/>
    <lineage>
        <taxon>Bacteria</taxon>
        <taxon>Pseudomonadati</taxon>
        <taxon>Pseudomonadota</taxon>
        <taxon>Betaproteobacteria</taxon>
        <taxon>Burkholderiales</taxon>
        <taxon>Oxalobacteraceae</taxon>
        <taxon>Noviherbaspirillum</taxon>
    </lineage>
</organism>
<dbReference type="Gene3D" id="1.20.1250.20">
    <property type="entry name" value="MFS general substrate transporter like domains"/>
    <property type="match status" value="1"/>
</dbReference>
<evidence type="ECO:0000259" key="6">
    <source>
        <dbReference type="PROSITE" id="PS50850"/>
    </source>
</evidence>
<dbReference type="InterPro" id="IPR036259">
    <property type="entry name" value="MFS_trans_sf"/>
</dbReference>
<evidence type="ECO:0000256" key="2">
    <source>
        <dbReference type="ARBA" id="ARBA00022692"/>
    </source>
</evidence>
<feature type="transmembrane region" description="Helical" evidence="5">
    <location>
        <begin position="123"/>
        <end position="146"/>
    </location>
</feature>
<keyword evidence="4 5" id="KW-0472">Membrane</keyword>
<feature type="transmembrane region" description="Helical" evidence="5">
    <location>
        <begin position="299"/>
        <end position="317"/>
    </location>
</feature>
<reference evidence="7 8" key="1">
    <citation type="submission" date="2017-06" db="EMBL/GenBank/DDBJ databases">
        <authorList>
            <person name="Kim H.J."/>
            <person name="Triplett B.A."/>
        </authorList>
    </citation>
    <scope>NUCLEOTIDE SEQUENCE [LARGE SCALE GENOMIC DNA]</scope>
    <source>
        <strain evidence="7 8">U15</strain>
    </source>
</reference>
<comment type="subcellular location">
    <subcellularLocation>
        <location evidence="1">Membrane</location>
        <topology evidence="1">Multi-pass membrane protein</topology>
    </subcellularLocation>
</comment>
<evidence type="ECO:0000313" key="7">
    <source>
        <dbReference type="EMBL" id="SNS94548.1"/>
    </source>
</evidence>
<dbReference type="SUPFAM" id="SSF103473">
    <property type="entry name" value="MFS general substrate transporter"/>
    <property type="match status" value="1"/>
</dbReference>
<sequence length="423" mass="44246">MTEYTLEFALMSPLRPNPGSHAAGALLHHASMAIYLTVFLAVLNQISLKGSKMLMSLFALHLGAPPPAVGLLASLYAVFPMLLAIHAGRISDRIGVRWPMVGGGTGLALGLLLPALWPTLPALYLSAALIGVGNIFFHVSVHNLIGSFGDASARTRNFGTFSLGASISGMAGPILVGALIDHAGYAPSSLALAGIALAPALVLLAAPGFIPPTIRPAKEEQAGGVRELLGDKSLRGTYITSGLILTGIDLFNFYMPIYGRGIGLDASHIGLILGMQAAAAFVVRLGMGSMARRIGEVRMLTGCLLMSGLTYFLFPVFRDPYVLALISFLLGLGLGCGQPLSIIMTYNHSPPGRAGEALGVRLTVNKFTQIMVPLLFGSLGSALGLYPIFWSNAVLLLFGGWLNARRSKADASSGLQAKPSGGR</sequence>
<feature type="transmembrane region" description="Helical" evidence="5">
    <location>
        <begin position="267"/>
        <end position="287"/>
    </location>
</feature>
<evidence type="ECO:0000256" key="5">
    <source>
        <dbReference type="SAM" id="Phobius"/>
    </source>
</evidence>
<keyword evidence="2 5" id="KW-0812">Transmembrane</keyword>
<dbReference type="InterPro" id="IPR052528">
    <property type="entry name" value="Sugar_transport-like"/>
</dbReference>
<evidence type="ECO:0000256" key="4">
    <source>
        <dbReference type="ARBA" id="ARBA00023136"/>
    </source>
</evidence>
<evidence type="ECO:0000256" key="3">
    <source>
        <dbReference type="ARBA" id="ARBA00022989"/>
    </source>
</evidence>
<feature type="transmembrane region" description="Helical" evidence="5">
    <location>
        <begin position="158"/>
        <end position="180"/>
    </location>
</feature>
<keyword evidence="8" id="KW-1185">Reference proteome</keyword>
<protein>
    <submittedName>
        <fullName evidence="7">Predicted arabinose efflux permease, MFS family</fullName>
    </submittedName>
</protein>
<dbReference type="GO" id="GO:0016020">
    <property type="term" value="C:membrane"/>
    <property type="evidence" value="ECO:0007669"/>
    <property type="project" value="UniProtKB-SubCell"/>
</dbReference>
<keyword evidence="3 5" id="KW-1133">Transmembrane helix</keyword>
<dbReference type="Pfam" id="PF07690">
    <property type="entry name" value="MFS_1"/>
    <property type="match status" value="1"/>
</dbReference>
<gene>
    <name evidence="7" type="ORF">SAMN06265795_11020</name>
</gene>
<dbReference type="InterPro" id="IPR001958">
    <property type="entry name" value="Tet-R_TetA/multi-R_MdtG-like"/>
</dbReference>
<dbReference type="PROSITE" id="PS50850">
    <property type="entry name" value="MFS"/>
    <property type="match status" value="1"/>
</dbReference>
<feature type="domain" description="Major facilitator superfamily (MFS) profile" evidence="6">
    <location>
        <begin position="30"/>
        <end position="408"/>
    </location>
</feature>
<evidence type="ECO:0000313" key="8">
    <source>
        <dbReference type="Proteomes" id="UP000198284"/>
    </source>
</evidence>
<dbReference type="EMBL" id="FZOT01000010">
    <property type="protein sequence ID" value="SNS94548.1"/>
    <property type="molecule type" value="Genomic_DNA"/>
</dbReference>
<feature type="transmembrane region" description="Helical" evidence="5">
    <location>
        <begin position="68"/>
        <end position="86"/>
    </location>
</feature>
<evidence type="ECO:0000256" key="1">
    <source>
        <dbReference type="ARBA" id="ARBA00004141"/>
    </source>
</evidence>
<name>A0A239IMU8_9BURK</name>
<feature type="transmembrane region" description="Helical" evidence="5">
    <location>
        <begin position="323"/>
        <end position="346"/>
    </location>
</feature>
<dbReference type="GO" id="GO:0022857">
    <property type="term" value="F:transmembrane transporter activity"/>
    <property type="evidence" value="ECO:0007669"/>
    <property type="project" value="InterPro"/>
</dbReference>
<feature type="transmembrane region" description="Helical" evidence="5">
    <location>
        <begin position="98"/>
        <end position="117"/>
    </location>
</feature>
<dbReference type="PANTHER" id="PTHR23526:SF4">
    <property type="entry name" value="INTEGRAL MEMBRANE TRANSPORT PROTEIN"/>
    <property type="match status" value="1"/>
</dbReference>
<dbReference type="PRINTS" id="PR01035">
    <property type="entry name" value="TCRTETA"/>
</dbReference>
<feature type="transmembrane region" description="Helical" evidence="5">
    <location>
        <begin position="236"/>
        <end position="255"/>
    </location>
</feature>
<dbReference type="AlphaFoldDB" id="A0A239IMU8"/>
<dbReference type="Proteomes" id="UP000198284">
    <property type="component" value="Unassembled WGS sequence"/>
</dbReference>
<accession>A0A239IMU8</accession>
<proteinExistence type="predicted"/>
<feature type="transmembrane region" description="Helical" evidence="5">
    <location>
        <begin position="25"/>
        <end position="48"/>
    </location>
</feature>
<dbReference type="PANTHER" id="PTHR23526">
    <property type="entry name" value="INTEGRAL MEMBRANE TRANSPORT PROTEIN-RELATED"/>
    <property type="match status" value="1"/>
</dbReference>